<evidence type="ECO:0000313" key="2">
    <source>
        <dbReference type="Proteomes" id="UP000053841"/>
    </source>
</evidence>
<dbReference type="GeneID" id="19151511"/>
<dbReference type="AlphaFoldDB" id="W6YSN2"/>
<name>W6YSN2_COCC2</name>
<dbReference type="KEGG" id="bze:COCCADRAFT_83157"/>
<reference evidence="1 2" key="1">
    <citation type="journal article" date="2013" name="PLoS Genet.">
        <title>Comparative genome structure, secondary metabolite, and effector coding capacity across Cochliobolus pathogens.</title>
        <authorList>
            <person name="Condon B.J."/>
            <person name="Leng Y."/>
            <person name="Wu D."/>
            <person name="Bushley K.E."/>
            <person name="Ohm R.A."/>
            <person name="Otillar R."/>
            <person name="Martin J."/>
            <person name="Schackwitz W."/>
            <person name="Grimwood J."/>
            <person name="MohdZainudin N."/>
            <person name="Xue C."/>
            <person name="Wang R."/>
            <person name="Manning V.A."/>
            <person name="Dhillon B."/>
            <person name="Tu Z.J."/>
            <person name="Steffenson B.J."/>
            <person name="Salamov A."/>
            <person name="Sun H."/>
            <person name="Lowry S."/>
            <person name="LaButti K."/>
            <person name="Han J."/>
            <person name="Copeland A."/>
            <person name="Lindquist E."/>
            <person name="Barry K."/>
            <person name="Schmutz J."/>
            <person name="Baker S.E."/>
            <person name="Ciuffetti L.M."/>
            <person name="Grigoriev I.V."/>
            <person name="Zhong S."/>
            <person name="Turgeon B.G."/>
        </authorList>
    </citation>
    <scope>NUCLEOTIDE SEQUENCE [LARGE SCALE GENOMIC DNA]</scope>
    <source>
        <strain evidence="1 2">26-R-13</strain>
    </source>
</reference>
<sequence>MAFFSSDNFSFYLLYHHAWLSYTLCSHQVHLKYTSTPSPCNFLISYQVKSCFVCYRRFTPDYTNCALISTPSNHSLTHSLIVSVYSFLFRLPHKPFSSVSECTIYFSHSHQNKERGILTTRRSLLHLTTQFRFDSSTYNSI</sequence>
<dbReference type="Proteomes" id="UP000053841">
    <property type="component" value="Unassembled WGS sequence"/>
</dbReference>
<evidence type="ECO:0000313" key="1">
    <source>
        <dbReference type="EMBL" id="EUC38414.1"/>
    </source>
</evidence>
<proteinExistence type="predicted"/>
<gene>
    <name evidence="1" type="ORF">COCCADRAFT_83157</name>
</gene>
<accession>W6YSN2</accession>
<keyword evidence="2" id="KW-1185">Reference proteome</keyword>
<dbReference type="RefSeq" id="XP_007707414.1">
    <property type="nucleotide sequence ID" value="XM_007709224.1"/>
</dbReference>
<organism evidence="1 2">
    <name type="scientific">Cochliobolus carbonum (strain 26-R-13)</name>
    <name type="common">Maize leaf spot fungus</name>
    <name type="synonym">Bipolaris zeicola</name>
    <dbReference type="NCBI Taxonomy" id="930089"/>
    <lineage>
        <taxon>Eukaryota</taxon>
        <taxon>Fungi</taxon>
        <taxon>Dikarya</taxon>
        <taxon>Ascomycota</taxon>
        <taxon>Pezizomycotina</taxon>
        <taxon>Dothideomycetes</taxon>
        <taxon>Pleosporomycetidae</taxon>
        <taxon>Pleosporales</taxon>
        <taxon>Pleosporineae</taxon>
        <taxon>Pleosporaceae</taxon>
        <taxon>Bipolaris</taxon>
    </lineage>
</organism>
<protein>
    <submittedName>
        <fullName evidence="1">Uncharacterized protein</fullName>
    </submittedName>
</protein>
<dbReference type="EMBL" id="KI964543">
    <property type="protein sequence ID" value="EUC38414.1"/>
    <property type="molecule type" value="Genomic_DNA"/>
</dbReference>
<dbReference type="HOGENOM" id="CLU_1824972_0_0_1"/>